<evidence type="ECO:0000259" key="1">
    <source>
        <dbReference type="Pfam" id="PF13383"/>
    </source>
</evidence>
<feature type="domain" description="Methyltransferase" evidence="1">
    <location>
        <begin position="39"/>
        <end position="262"/>
    </location>
</feature>
<dbReference type="AlphaFoldDB" id="A0A814LA13"/>
<sequence length="267" mass="31456">MNQTIVYNLELIWHKWKQNELQRTYNVLLEYALSPKTAGESVVKLAYPESYALPCSYNGSLKRYGTTRDTGKFLCGLDKLSPETNNCIIYSLGSGGSFDFEESVLKQTQCQMYTFDCTSSQPKNPIHRLYFDKVCLGEASRLQEYLYPYANQPRKPSNMTVKPEDELLYKSLRQILRENNHTVVHVLKMDIEGGEYSVFVDLFTNNKVNLPYQIAFESHWWHRDIYHALLHQQMFAELWKNGYRFLQHEYNSFDRACVEWTLLRVYC</sequence>
<dbReference type="InterPro" id="IPR026913">
    <property type="entry name" value="METTL24"/>
</dbReference>
<comment type="caution">
    <text evidence="2">The sequence shown here is derived from an EMBL/GenBank/DDBJ whole genome shotgun (WGS) entry which is preliminary data.</text>
</comment>
<dbReference type="EMBL" id="CAJOBC010004486">
    <property type="protein sequence ID" value="CAF3829744.1"/>
    <property type="molecule type" value="Genomic_DNA"/>
</dbReference>
<dbReference type="Proteomes" id="UP000663829">
    <property type="component" value="Unassembled WGS sequence"/>
</dbReference>
<dbReference type="InterPro" id="IPR025714">
    <property type="entry name" value="Methyltranfer_dom"/>
</dbReference>
<proteinExistence type="predicted"/>
<name>A0A814LA13_9BILA</name>
<accession>A0A814LA13</accession>
<reference evidence="2" key="1">
    <citation type="submission" date="2021-02" db="EMBL/GenBank/DDBJ databases">
        <authorList>
            <person name="Nowell W R."/>
        </authorList>
    </citation>
    <scope>NUCLEOTIDE SEQUENCE</scope>
</reference>
<protein>
    <recommendedName>
        <fullName evidence="1">Methyltransferase domain-containing protein</fullName>
    </recommendedName>
</protein>
<gene>
    <name evidence="2" type="ORF">GPM918_LOCUS16802</name>
    <name evidence="3" type="ORF">SRO942_LOCUS16801</name>
</gene>
<dbReference type="OrthoDB" id="10006218at2759"/>
<dbReference type="EMBL" id="CAJNOQ010004486">
    <property type="protein sequence ID" value="CAF1061476.1"/>
    <property type="molecule type" value="Genomic_DNA"/>
</dbReference>
<dbReference type="Proteomes" id="UP000681722">
    <property type="component" value="Unassembled WGS sequence"/>
</dbReference>
<evidence type="ECO:0000313" key="4">
    <source>
        <dbReference type="Proteomes" id="UP000663829"/>
    </source>
</evidence>
<dbReference type="PANTHER" id="PTHR32026">
    <property type="entry name" value="METHYLTRANSFERASE-LIKE PROTEIN 24"/>
    <property type="match status" value="1"/>
</dbReference>
<evidence type="ECO:0000313" key="2">
    <source>
        <dbReference type="EMBL" id="CAF1061476.1"/>
    </source>
</evidence>
<dbReference type="Pfam" id="PF13383">
    <property type="entry name" value="Methyltransf_22"/>
    <property type="match status" value="1"/>
</dbReference>
<dbReference type="SUPFAM" id="SSF53335">
    <property type="entry name" value="S-adenosyl-L-methionine-dependent methyltransferases"/>
    <property type="match status" value="1"/>
</dbReference>
<dbReference type="PANTHER" id="PTHR32026:SF10">
    <property type="entry name" value="METHYLTRANSFERASE-LIKE PROTEIN 24-RELATED"/>
    <property type="match status" value="1"/>
</dbReference>
<organism evidence="2 4">
    <name type="scientific">Didymodactylos carnosus</name>
    <dbReference type="NCBI Taxonomy" id="1234261"/>
    <lineage>
        <taxon>Eukaryota</taxon>
        <taxon>Metazoa</taxon>
        <taxon>Spiralia</taxon>
        <taxon>Gnathifera</taxon>
        <taxon>Rotifera</taxon>
        <taxon>Eurotatoria</taxon>
        <taxon>Bdelloidea</taxon>
        <taxon>Philodinida</taxon>
        <taxon>Philodinidae</taxon>
        <taxon>Didymodactylos</taxon>
    </lineage>
</organism>
<dbReference type="InterPro" id="IPR029063">
    <property type="entry name" value="SAM-dependent_MTases_sf"/>
</dbReference>
<evidence type="ECO:0000313" key="3">
    <source>
        <dbReference type="EMBL" id="CAF3829744.1"/>
    </source>
</evidence>
<keyword evidence="4" id="KW-1185">Reference proteome</keyword>